<evidence type="ECO:0000256" key="1">
    <source>
        <dbReference type="ARBA" id="ARBA00004442"/>
    </source>
</evidence>
<gene>
    <name evidence="8" type="ORF">GA0061099_1005587</name>
</gene>
<sequence length="291" mass="30184">MRRALAAVAVLASVASGAEAADQSPALFTKARTADSSPSWTGFYAGGNVGGAWADRSVNFTSDAATAFIFNPGVPILPPFAGQVAPGPHDFSMSGVTGGLQAGYNWQLDSKWLVGVEADLSASSLRGGGRETTPILPPAFAQTISAEQKIDWWGSVRGRLGALVTPSVLLYGTGGFAFGRVATFDDYIVNGPGGALSVSVAGTSFSCTIGSTCFTGNDSRIQTGWTVGGGGEWRFAPGWSFRAEYLYVDLGKSSVTANALATGIGPNLSRYTANFGRADFHVARVGVNYHF</sequence>
<evidence type="ECO:0000259" key="7">
    <source>
        <dbReference type="Pfam" id="PF13505"/>
    </source>
</evidence>
<dbReference type="Proteomes" id="UP000183174">
    <property type="component" value="Unassembled WGS sequence"/>
</dbReference>
<feature type="chain" id="PRO_5008685296" evidence="6">
    <location>
        <begin position="21"/>
        <end position="291"/>
    </location>
</feature>
<protein>
    <submittedName>
        <fullName evidence="8">Outer membrane immunogenic protein</fullName>
    </submittedName>
</protein>
<dbReference type="InterPro" id="IPR051692">
    <property type="entry name" value="OMP-like"/>
</dbReference>
<keyword evidence="2 6" id="KW-0732">Signal</keyword>
<dbReference type="Gene3D" id="2.40.160.20">
    <property type="match status" value="1"/>
</dbReference>
<dbReference type="Pfam" id="PF13505">
    <property type="entry name" value="OMP_b-brl"/>
    <property type="match status" value="1"/>
</dbReference>
<dbReference type="PANTHER" id="PTHR34001:SF3">
    <property type="entry name" value="BLL7405 PROTEIN"/>
    <property type="match status" value="1"/>
</dbReference>
<evidence type="ECO:0000256" key="5">
    <source>
        <dbReference type="ARBA" id="ARBA00038306"/>
    </source>
</evidence>
<evidence type="ECO:0000313" key="8">
    <source>
        <dbReference type="EMBL" id="SCB37171.1"/>
    </source>
</evidence>
<comment type="subcellular location">
    <subcellularLocation>
        <location evidence="1">Cell outer membrane</location>
    </subcellularLocation>
</comment>
<keyword evidence="3" id="KW-0472">Membrane</keyword>
<keyword evidence="4" id="KW-0998">Cell outer membrane</keyword>
<evidence type="ECO:0000256" key="6">
    <source>
        <dbReference type="SAM" id="SignalP"/>
    </source>
</evidence>
<accession>A0A1C3WB80</accession>
<dbReference type="EMBL" id="FMAE01000005">
    <property type="protein sequence ID" value="SCB37171.1"/>
    <property type="molecule type" value="Genomic_DNA"/>
</dbReference>
<dbReference type="PANTHER" id="PTHR34001">
    <property type="entry name" value="BLL7405 PROTEIN"/>
    <property type="match status" value="1"/>
</dbReference>
<comment type="similarity">
    <text evidence="5">Belongs to the Omp25/RopB family.</text>
</comment>
<feature type="signal peptide" evidence="6">
    <location>
        <begin position="1"/>
        <end position="20"/>
    </location>
</feature>
<organism evidence="8 9">
    <name type="scientific">Bradyrhizobium yuanmingense</name>
    <dbReference type="NCBI Taxonomy" id="108015"/>
    <lineage>
        <taxon>Bacteria</taxon>
        <taxon>Pseudomonadati</taxon>
        <taxon>Pseudomonadota</taxon>
        <taxon>Alphaproteobacteria</taxon>
        <taxon>Hyphomicrobiales</taxon>
        <taxon>Nitrobacteraceae</taxon>
        <taxon>Bradyrhizobium</taxon>
    </lineage>
</organism>
<evidence type="ECO:0000256" key="2">
    <source>
        <dbReference type="ARBA" id="ARBA00022729"/>
    </source>
</evidence>
<evidence type="ECO:0000256" key="3">
    <source>
        <dbReference type="ARBA" id="ARBA00023136"/>
    </source>
</evidence>
<name>A0A1C3WB80_9BRAD</name>
<dbReference type="RefSeq" id="WP_036025453.1">
    <property type="nucleotide sequence ID" value="NZ_FMAE01000005.1"/>
</dbReference>
<dbReference type="SUPFAM" id="SSF56925">
    <property type="entry name" value="OMPA-like"/>
    <property type="match status" value="1"/>
</dbReference>
<dbReference type="GO" id="GO:0009279">
    <property type="term" value="C:cell outer membrane"/>
    <property type="evidence" value="ECO:0007669"/>
    <property type="project" value="UniProtKB-SubCell"/>
</dbReference>
<dbReference type="InterPro" id="IPR011250">
    <property type="entry name" value="OMP/PagP_B-barrel"/>
</dbReference>
<evidence type="ECO:0000313" key="9">
    <source>
        <dbReference type="Proteomes" id="UP000183174"/>
    </source>
</evidence>
<dbReference type="InterPro" id="IPR027385">
    <property type="entry name" value="Beta-barrel_OMP"/>
</dbReference>
<reference evidence="8 9" key="1">
    <citation type="submission" date="2016-08" db="EMBL/GenBank/DDBJ databases">
        <authorList>
            <person name="Seilhamer J.J."/>
        </authorList>
    </citation>
    <scope>NUCLEOTIDE SEQUENCE [LARGE SCALE GENOMIC DNA]</scope>
    <source>
        <strain evidence="8 9">CCBAU 10071</strain>
    </source>
</reference>
<proteinExistence type="inferred from homology"/>
<feature type="domain" description="Outer membrane protein beta-barrel" evidence="7">
    <location>
        <begin position="22"/>
        <end position="291"/>
    </location>
</feature>
<evidence type="ECO:0000256" key="4">
    <source>
        <dbReference type="ARBA" id="ARBA00023237"/>
    </source>
</evidence>
<dbReference type="AlphaFoldDB" id="A0A1C3WB80"/>